<dbReference type="SUPFAM" id="SSF53448">
    <property type="entry name" value="Nucleotide-diphospho-sugar transferases"/>
    <property type="match status" value="1"/>
</dbReference>
<dbReference type="PANTHER" id="PTHR23033">
    <property type="entry name" value="BETA1,3-GALACTOSYLTRANSFERASE"/>
    <property type="match status" value="1"/>
</dbReference>
<evidence type="ECO:0000256" key="1">
    <source>
        <dbReference type="ARBA" id="ARBA00004606"/>
    </source>
</evidence>
<evidence type="ECO:0000256" key="4">
    <source>
        <dbReference type="ARBA" id="ARBA00012557"/>
    </source>
</evidence>
<dbReference type="EC" id="2.4.1.122" evidence="4"/>
<dbReference type="Gene3D" id="3.90.550.50">
    <property type="match status" value="1"/>
</dbReference>
<feature type="transmembrane region" description="Helical" evidence="12">
    <location>
        <begin position="12"/>
        <end position="33"/>
    </location>
</feature>
<keyword evidence="11 12" id="KW-0472">Membrane</keyword>
<dbReference type="InterPro" id="IPR029044">
    <property type="entry name" value="Nucleotide-diphossugar_trans"/>
</dbReference>
<comment type="pathway">
    <text evidence="2">Protein modification; protein glycosylation.</text>
</comment>
<dbReference type="GO" id="GO:0000166">
    <property type="term" value="F:nucleotide binding"/>
    <property type="evidence" value="ECO:0007669"/>
    <property type="project" value="UniProtKB-KW"/>
</dbReference>
<dbReference type="Proteomes" id="UP001497525">
    <property type="component" value="Unassembled WGS sequence"/>
</dbReference>
<evidence type="ECO:0000256" key="7">
    <source>
        <dbReference type="ARBA" id="ARBA00022692"/>
    </source>
</evidence>
<proteinExistence type="inferred from homology"/>
<dbReference type="InterPro" id="IPR003378">
    <property type="entry name" value="Fringe-like_glycosylTrfase"/>
</dbReference>
<evidence type="ECO:0000259" key="13">
    <source>
        <dbReference type="Pfam" id="PF02434"/>
    </source>
</evidence>
<evidence type="ECO:0000256" key="2">
    <source>
        <dbReference type="ARBA" id="ARBA00004922"/>
    </source>
</evidence>
<comment type="subcellular location">
    <subcellularLocation>
        <location evidence="1">Membrane</location>
        <topology evidence="1">Single-pass type II membrane protein</topology>
    </subcellularLocation>
</comment>
<dbReference type="InterPro" id="IPR026050">
    <property type="entry name" value="C1GALT1/C1GALT1_chp1"/>
</dbReference>
<dbReference type="Pfam" id="PF02434">
    <property type="entry name" value="Fringe"/>
    <property type="match status" value="1"/>
</dbReference>
<reference evidence="14" key="1">
    <citation type="submission" date="2024-06" db="EMBL/GenBank/DDBJ databases">
        <authorList>
            <person name="Liu X."/>
            <person name="Lenzi L."/>
            <person name="Haldenby T S."/>
            <person name="Uol C."/>
        </authorList>
    </citation>
    <scope>NUCLEOTIDE SEQUENCE</scope>
</reference>
<evidence type="ECO:0000313" key="14">
    <source>
        <dbReference type="EMBL" id="CAL5141324.1"/>
    </source>
</evidence>
<accession>A0AAV2U0L0</accession>
<dbReference type="AlphaFoldDB" id="A0AAV2U0L0"/>
<dbReference type="GO" id="GO:0016020">
    <property type="term" value="C:membrane"/>
    <property type="evidence" value="ECO:0007669"/>
    <property type="project" value="UniProtKB-SubCell"/>
</dbReference>
<evidence type="ECO:0000256" key="10">
    <source>
        <dbReference type="ARBA" id="ARBA00022989"/>
    </source>
</evidence>
<keyword evidence="5" id="KW-0328">Glycosyltransferase</keyword>
<keyword evidence="7 12" id="KW-0812">Transmembrane</keyword>
<dbReference type="PANTHER" id="PTHR23033:SF8">
    <property type="entry name" value="HEXOSYLTRANSFERASE"/>
    <property type="match status" value="1"/>
</dbReference>
<evidence type="ECO:0000256" key="3">
    <source>
        <dbReference type="ARBA" id="ARBA00006462"/>
    </source>
</evidence>
<keyword evidence="6" id="KW-0808">Transferase</keyword>
<feature type="domain" description="Fringe-like glycosyltransferase" evidence="13">
    <location>
        <begin position="89"/>
        <end position="252"/>
    </location>
</feature>
<keyword evidence="8" id="KW-0547">Nucleotide-binding</keyword>
<comment type="similarity">
    <text evidence="3">Belongs to the glycosyltransferase 31 family. Beta3-Gal-T subfamily.</text>
</comment>
<sequence length="355" mass="41726">MYNMKSLRKALPIRLSLLSFIYFSSGVFIGLLLTRHLRQWKTTCQISPSTDDIHDAQMKYFSDKPPMVTRTPVLEVDWSRAENLEKQARILCYVNTIPQTHRTKALHVKHTWITHCTNYLFMSSAPDEILHSVNLNLTLNESRQHLWSKMRAILRYVYQYRNDFDFFVKADDDTYILPENLRHGLAEINPEEKIMLGYPFTHIIRDGHLSGGAGYVFTRAGLKALVEESLDRHPACPTYDEDMEDVKISICAYAVGVKFRLLADRHTTYPFSWRSEPLNECLFQWRSLHHLFEQIPLHSKVQRPPDFDISQPFIRDERSLLSQLLISDHYVNPKIMYIIRFTAYHLRPVGIVYEY</sequence>
<evidence type="ECO:0000256" key="11">
    <source>
        <dbReference type="ARBA" id="ARBA00023136"/>
    </source>
</evidence>
<comment type="caution">
    <text evidence="14">The sequence shown here is derived from an EMBL/GenBank/DDBJ whole genome shotgun (WGS) entry which is preliminary data.</text>
</comment>
<dbReference type="GO" id="GO:0016263">
    <property type="term" value="F:glycoprotein-N-acetylgalactosamine 3-beta-galactosyltransferase activity"/>
    <property type="evidence" value="ECO:0007669"/>
    <property type="project" value="UniProtKB-EC"/>
</dbReference>
<evidence type="ECO:0000256" key="12">
    <source>
        <dbReference type="SAM" id="Phobius"/>
    </source>
</evidence>
<keyword evidence="9" id="KW-0735">Signal-anchor</keyword>
<evidence type="ECO:0000256" key="8">
    <source>
        <dbReference type="ARBA" id="ARBA00022741"/>
    </source>
</evidence>
<dbReference type="EMBL" id="CAXLJL010000845">
    <property type="protein sequence ID" value="CAL5141324.1"/>
    <property type="molecule type" value="Genomic_DNA"/>
</dbReference>
<organism evidence="14 15">
    <name type="scientific">Calicophoron daubneyi</name>
    <name type="common">Rumen fluke</name>
    <name type="synonym">Paramphistomum daubneyi</name>
    <dbReference type="NCBI Taxonomy" id="300641"/>
    <lineage>
        <taxon>Eukaryota</taxon>
        <taxon>Metazoa</taxon>
        <taxon>Spiralia</taxon>
        <taxon>Lophotrochozoa</taxon>
        <taxon>Platyhelminthes</taxon>
        <taxon>Trematoda</taxon>
        <taxon>Digenea</taxon>
        <taxon>Plagiorchiida</taxon>
        <taxon>Pronocephalata</taxon>
        <taxon>Paramphistomoidea</taxon>
        <taxon>Paramphistomidae</taxon>
        <taxon>Calicophoron</taxon>
    </lineage>
</organism>
<protein>
    <recommendedName>
        <fullName evidence="4">N-acetylgalactosaminide beta-1,3-galactosyltransferase</fullName>
        <ecNumber evidence="4">2.4.1.122</ecNumber>
    </recommendedName>
</protein>
<evidence type="ECO:0000256" key="5">
    <source>
        <dbReference type="ARBA" id="ARBA00022676"/>
    </source>
</evidence>
<gene>
    <name evidence="14" type="ORF">CDAUBV1_LOCUS16576</name>
</gene>
<evidence type="ECO:0000313" key="15">
    <source>
        <dbReference type="Proteomes" id="UP001497525"/>
    </source>
</evidence>
<keyword evidence="10 12" id="KW-1133">Transmembrane helix</keyword>
<evidence type="ECO:0000256" key="6">
    <source>
        <dbReference type="ARBA" id="ARBA00022679"/>
    </source>
</evidence>
<evidence type="ECO:0000256" key="9">
    <source>
        <dbReference type="ARBA" id="ARBA00022968"/>
    </source>
</evidence>
<name>A0AAV2U0L0_CALDB</name>